<dbReference type="Pfam" id="PF07714">
    <property type="entry name" value="PK_Tyr_Ser-Thr"/>
    <property type="match status" value="1"/>
</dbReference>
<reference evidence="3" key="1">
    <citation type="submission" date="2019-12" db="EMBL/GenBank/DDBJ databases">
        <title>Genome sequencing and annotation of Brassica cretica.</title>
        <authorList>
            <person name="Studholme D.J."/>
            <person name="Sarris P."/>
        </authorList>
    </citation>
    <scope>NUCLEOTIDE SEQUENCE</scope>
    <source>
        <strain evidence="3">PFS-109/04</strain>
        <tissue evidence="3">Leaf</tissue>
    </source>
</reference>
<dbReference type="Gene3D" id="1.10.510.10">
    <property type="entry name" value="Transferase(Phosphotransferase) domain 1"/>
    <property type="match status" value="1"/>
</dbReference>
<organism evidence="3 4">
    <name type="scientific">Brassica cretica</name>
    <name type="common">Mustard</name>
    <dbReference type="NCBI Taxonomy" id="69181"/>
    <lineage>
        <taxon>Eukaryota</taxon>
        <taxon>Viridiplantae</taxon>
        <taxon>Streptophyta</taxon>
        <taxon>Embryophyta</taxon>
        <taxon>Tracheophyta</taxon>
        <taxon>Spermatophyta</taxon>
        <taxon>Magnoliopsida</taxon>
        <taxon>eudicotyledons</taxon>
        <taxon>Gunneridae</taxon>
        <taxon>Pentapetalae</taxon>
        <taxon>rosids</taxon>
        <taxon>malvids</taxon>
        <taxon>Brassicales</taxon>
        <taxon>Brassicaceae</taxon>
        <taxon>Brassiceae</taxon>
        <taxon>Brassica</taxon>
    </lineage>
</organism>
<evidence type="ECO:0000256" key="1">
    <source>
        <dbReference type="SAM" id="Phobius"/>
    </source>
</evidence>
<evidence type="ECO:0000313" key="4">
    <source>
        <dbReference type="Proteomes" id="UP000712600"/>
    </source>
</evidence>
<evidence type="ECO:0000259" key="2">
    <source>
        <dbReference type="PROSITE" id="PS50011"/>
    </source>
</evidence>
<dbReference type="PROSITE" id="PS50011">
    <property type="entry name" value="PROTEIN_KINASE_DOM"/>
    <property type="match status" value="1"/>
</dbReference>
<name>A0A8S9QES4_BRACR</name>
<dbReference type="InterPro" id="IPR011009">
    <property type="entry name" value="Kinase-like_dom_sf"/>
</dbReference>
<dbReference type="Proteomes" id="UP000712600">
    <property type="component" value="Unassembled WGS sequence"/>
</dbReference>
<gene>
    <name evidence="3" type="ORF">F2Q69_00020592</name>
</gene>
<dbReference type="InterPro" id="IPR000719">
    <property type="entry name" value="Prot_kinase_dom"/>
</dbReference>
<feature type="transmembrane region" description="Helical" evidence="1">
    <location>
        <begin position="68"/>
        <end position="86"/>
    </location>
</feature>
<sequence length="444" mass="48844">MGRVLRESLTAARVQICAGSVAAVEDLSFSGIEDCSRVFFFLCPLRLLSLWWWWDFSCELRGLASRYWCIWYLAFLTVAVALSLVLRNCLEFPFQGFVCPVCGWWHSCMIGSPTPSCSEKILLLVLSKRNAGVDVEGFDLVSRSFLASVATFALAISFPNKELGTANGLLCIVLFRRGCDDFCCGGSDVVVASYFSSKAAAFVVVAGLMCKAAMCFRCGWTDVVGVFYSLVVWRDEKLLVFEFIPNLSLLHRLKSEENSQLNWPSRFKIIQGIARGMCYLHGELAFLTLPHGNLKSSNIFLADDGEPLISEFGLQRLISPDAQSQSLAAYSSSDATVSAKSDVYTFGAVVLEILTGKSPAQYGGLDPAGGASLAEWIGSDVDLLHPTVVTAARDDKMVWDEIENVFRIGVRCIGEDPDRRPSMIEVVDELTMDDSSDDFISIET</sequence>
<dbReference type="GO" id="GO:0004672">
    <property type="term" value="F:protein kinase activity"/>
    <property type="evidence" value="ECO:0007669"/>
    <property type="project" value="InterPro"/>
</dbReference>
<feature type="domain" description="Protein kinase" evidence="2">
    <location>
        <begin position="135"/>
        <end position="440"/>
    </location>
</feature>
<dbReference type="PANTHER" id="PTHR48007">
    <property type="entry name" value="LEUCINE-RICH REPEAT RECEPTOR-LIKE PROTEIN KINASE PXC1"/>
    <property type="match status" value="1"/>
</dbReference>
<keyword evidence="1" id="KW-1133">Transmembrane helix</keyword>
<keyword evidence="1" id="KW-0472">Membrane</keyword>
<dbReference type="InterPro" id="IPR046959">
    <property type="entry name" value="PRK1-6/SRF4-like"/>
</dbReference>
<dbReference type="GO" id="GO:0005524">
    <property type="term" value="F:ATP binding"/>
    <property type="evidence" value="ECO:0007669"/>
    <property type="project" value="InterPro"/>
</dbReference>
<dbReference type="AlphaFoldDB" id="A0A8S9QES4"/>
<keyword evidence="1" id="KW-0812">Transmembrane</keyword>
<proteinExistence type="predicted"/>
<comment type="caution">
    <text evidence="3">The sequence shown here is derived from an EMBL/GenBank/DDBJ whole genome shotgun (WGS) entry which is preliminary data.</text>
</comment>
<dbReference type="InterPro" id="IPR001245">
    <property type="entry name" value="Ser-Thr/Tyr_kinase_cat_dom"/>
</dbReference>
<accession>A0A8S9QES4</accession>
<dbReference type="EMBL" id="QGKX02001290">
    <property type="protein sequence ID" value="KAF3537098.1"/>
    <property type="molecule type" value="Genomic_DNA"/>
</dbReference>
<evidence type="ECO:0000313" key="3">
    <source>
        <dbReference type="EMBL" id="KAF3537098.1"/>
    </source>
</evidence>
<protein>
    <recommendedName>
        <fullName evidence="2">Protein kinase domain-containing protein</fullName>
    </recommendedName>
</protein>
<dbReference type="SUPFAM" id="SSF56112">
    <property type="entry name" value="Protein kinase-like (PK-like)"/>
    <property type="match status" value="1"/>
</dbReference>
<dbReference type="PANTHER" id="PTHR48007:SF33">
    <property type="entry name" value="PROTEIN KINASE DOMAIN-CONTAINING PROTEIN"/>
    <property type="match status" value="1"/>
</dbReference>